<dbReference type="Pfam" id="PF13424">
    <property type="entry name" value="TPR_12"/>
    <property type="match status" value="1"/>
</dbReference>
<reference evidence="1" key="1">
    <citation type="journal article" date="2015" name="Nature">
        <title>Complex archaea that bridge the gap between prokaryotes and eukaryotes.</title>
        <authorList>
            <person name="Spang A."/>
            <person name="Saw J.H."/>
            <person name="Jorgensen S.L."/>
            <person name="Zaremba-Niedzwiedzka K."/>
            <person name="Martijn J."/>
            <person name="Lind A.E."/>
            <person name="van Eijk R."/>
            <person name="Schleper C."/>
            <person name="Guy L."/>
            <person name="Ettema T.J."/>
        </authorList>
    </citation>
    <scope>NUCLEOTIDE SEQUENCE</scope>
</reference>
<accession>A0A0F9BVY0</accession>
<gene>
    <name evidence="1" type="ORF">LCGC14_2681720</name>
</gene>
<dbReference type="SUPFAM" id="SSF48452">
    <property type="entry name" value="TPR-like"/>
    <property type="match status" value="2"/>
</dbReference>
<dbReference type="AlphaFoldDB" id="A0A0F9BVY0"/>
<sequence length="306" mass="36061">MPKFEKKIERSHEKDCNRARDFFFNLNYKEAERLFLKCYKFYVRKNQLKKAYEALEKYIISLINMGHNQKALPKVNEILEYSISTKNKKFKAFAYGSKGIILKSMGNFAESLNITKKAKRLFKELNNQEDLKRTYVNIGNTYYFQGNYLSSLKNYKKAEKICIENNILNGLSGVYQFIAFCYLGLNSLEKFKKYNEKIFEFFNHVTDLQNQAEILNNLCIPSFYSNEISEDLITFLVRLLKDCNKLNLNTQKVKTLRNLGGISMNQKKYSEAKNYLNQALDISEGLNFEIDKAYIYNNIGQVFYRE</sequence>
<dbReference type="PROSITE" id="PS50005">
    <property type="entry name" value="TPR"/>
    <property type="match status" value="2"/>
</dbReference>
<name>A0A0F9BVY0_9ZZZZ</name>
<dbReference type="PANTHER" id="PTHR10098">
    <property type="entry name" value="RAPSYN-RELATED"/>
    <property type="match status" value="1"/>
</dbReference>
<proteinExistence type="predicted"/>
<dbReference type="InterPro" id="IPR011990">
    <property type="entry name" value="TPR-like_helical_dom_sf"/>
</dbReference>
<dbReference type="SMART" id="SM00028">
    <property type="entry name" value="TPR"/>
    <property type="match status" value="3"/>
</dbReference>
<protein>
    <recommendedName>
        <fullName evidence="2">MalT-like TPR region domain-containing protein</fullName>
    </recommendedName>
</protein>
<feature type="non-terminal residue" evidence="1">
    <location>
        <position position="306"/>
    </location>
</feature>
<evidence type="ECO:0000313" key="1">
    <source>
        <dbReference type="EMBL" id="KKK94549.1"/>
    </source>
</evidence>
<evidence type="ECO:0008006" key="2">
    <source>
        <dbReference type="Google" id="ProtNLM"/>
    </source>
</evidence>
<dbReference type="Pfam" id="PF13181">
    <property type="entry name" value="TPR_8"/>
    <property type="match status" value="1"/>
</dbReference>
<comment type="caution">
    <text evidence="1">The sequence shown here is derived from an EMBL/GenBank/DDBJ whole genome shotgun (WGS) entry which is preliminary data.</text>
</comment>
<dbReference type="EMBL" id="LAZR01047294">
    <property type="protein sequence ID" value="KKK94549.1"/>
    <property type="molecule type" value="Genomic_DNA"/>
</dbReference>
<dbReference type="InterPro" id="IPR019734">
    <property type="entry name" value="TPR_rpt"/>
</dbReference>
<organism evidence="1">
    <name type="scientific">marine sediment metagenome</name>
    <dbReference type="NCBI Taxonomy" id="412755"/>
    <lineage>
        <taxon>unclassified sequences</taxon>
        <taxon>metagenomes</taxon>
        <taxon>ecological metagenomes</taxon>
    </lineage>
</organism>
<dbReference type="Gene3D" id="1.25.40.10">
    <property type="entry name" value="Tetratricopeptide repeat domain"/>
    <property type="match status" value="2"/>
</dbReference>